<accession>A0AA36N8G3</accession>
<evidence type="ECO:0000256" key="1">
    <source>
        <dbReference type="SAM" id="MobiDB-lite"/>
    </source>
</evidence>
<dbReference type="EMBL" id="CAUJNA010003234">
    <property type="protein sequence ID" value="CAJ1396499.1"/>
    <property type="molecule type" value="Genomic_DNA"/>
</dbReference>
<evidence type="ECO:0000259" key="3">
    <source>
        <dbReference type="Pfam" id="PF13193"/>
    </source>
</evidence>
<evidence type="ECO:0000313" key="5">
    <source>
        <dbReference type="Proteomes" id="UP001178507"/>
    </source>
</evidence>
<proteinExistence type="predicted"/>
<feature type="domain" description="AMP-dependent synthetase/ligase" evidence="2">
    <location>
        <begin position="65"/>
        <end position="371"/>
    </location>
</feature>
<dbReference type="GO" id="GO:0031956">
    <property type="term" value="F:medium-chain fatty acid-CoA ligase activity"/>
    <property type="evidence" value="ECO:0007669"/>
    <property type="project" value="TreeGrafter"/>
</dbReference>
<dbReference type="InterPro" id="IPR045851">
    <property type="entry name" value="AMP-bd_C_sf"/>
</dbReference>
<dbReference type="Gene3D" id="1.25.40.10">
    <property type="entry name" value="Tetratricopeptide repeat domain"/>
    <property type="match status" value="3"/>
</dbReference>
<gene>
    <name evidence="4" type="ORF">EVOR1521_LOCUS20725</name>
</gene>
<dbReference type="Pfam" id="PF00501">
    <property type="entry name" value="AMP-binding"/>
    <property type="match status" value="1"/>
</dbReference>
<dbReference type="Gene3D" id="3.40.50.12780">
    <property type="entry name" value="N-terminal domain of ligase-like"/>
    <property type="match status" value="2"/>
</dbReference>
<dbReference type="InterPro" id="IPR011990">
    <property type="entry name" value="TPR-like_helical_dom_sf"/>
</dbReference>
<dbReference type="Proteomes" id="UP001178507">
    <property type="component" value="Unassembled WGS sequence"/>
</dbReference>
<dbReference type="Gene3D" id="3.30.300.30">
    <property type="match status" value="1"/>
</dbReference>
<organism evidence="4 5">
    <name type="scientific">Effrenium voratum</name>
    <dbReference type="NCBI Taxonomy" id="2562239"/>
    <lineage>
        <taxon>Eukaryota</taxon>
        <taxon>Sar</taxon>
        <taxon>Alveolata</taxon>
        <taxon>Dinophyceae</taxon>
        <taxon>Suessiales</taxon>
        <taxon>Symbiodiniaceae</taxon>
        <taxon>Effrenium</taxon>
    </lineage>
</organism>
<evidence type="ECO:0000259" key="2">
    <source>
        <dbReference type="Pfam" id="PF00501"/>
    </source>
</evidence>
<sequence length="935" mass="101766">MDFQLGYDPSKHKMAADFVDGDWKTFWDFLPDKEEPFLYSTDGRRPLSFKEMKAFILDERNDIPGMGREDRLCLVFPTGPELAVAYLAFAVRCTVAPLNLFLRADELDFEYDDLPCKGLVVQKVDGLQEDEKAATTVAVAQARKKKIQIILQLIPAPDVAGLFNIEKHPAGKPLTGAKLGPPLDTVKRDHVCLVLHTSGTTKKPKIVPITHESMAIGGMCHAAANLLGPEDVFVNTMPMFHIAGLMENLLMSAYSGCKFVALPGQYQAHSFFQAMQKEPLPTCYSAVPAHHMSLMSLAKEAKSFESPLRVIRNDSAALLPSLAEQMEEFFNATVLPAYSMTEANPLCSNPRHGVRKLKSVGPAVGPELAVLEAWPSNKRVGLSGRDLGRTQVKELISPCLKESWESRLEDRIGVGGRQWRGALHRFEHRSKVRLADFNGAIHACAKGSQWRHTLLQRVRCCSLVPDVISFSSSISAFAASSRWLQALQLLASTCRPNVFSFSSFISACEKTAVWRTALAVLRGMPDGAVVPNVVSRSSAVSAIASSTSSRWAAALGLTAEAKAPNVFTFSGAVSACEKGEWLVALLLLETMKAARVVPNMVSFNAAISASEKALQWPCALALLSSAFEPNVISYSSAISAVSWSPALALLDELAMSGSVPNVISLSAAIGDHWNSALELLRRCGQEASLTSFNAALSACSGLWKVVVQLWQLMSKQQVHPDAISFRVAAASCELSGSAALGPAGPAGPRPRGLGPRDRPGEEGEVCVKGACVMKGYEMRPHMDKDPNEEAFTDGFMRSGDKGWVDEDGYLYLIGRFKELINRAGEKISPFEVEDAVRRHSDVGDVLCFSCPHSMLGESVGVVIVPKESKSVKLFDLRQWLMKDKVLQDKWCPEVLVTMKELPKGATGKPARVNLAKKLGIETLDGNLKEFAHEGL</sequence>
<dbReference type="GO" id="GO:0006631">
    <property type="term" value="P:fatty acid metabolic process"/>
    <property type="evidence" value="ECO:0007669"/>
    <property type="project" value="TreeGrafter"/>
</dbReference>
<keyword evidence="5" id="KW-1185">Reference proteome</keyword>
<dbReference type="InterPro" id="IPR042099">
    <property type="entry name" value="ANL_N_sf"/>
</dbReference>
<dbReference type="PANTHER" id="PTHR43201">
    <property type="entry name" value="ACYL-COA SYNTHETASE"/>
    <property type="match status" value="1"/>
</dbReference>
<name>A0AA36N8G3_9DINO</name>
<dbReference type="Pfam" id="PF13193">
    <property type="entry name" value="AMP-binding_C"/>
    <property type="match status" value="1"/>
</dbReference>
<dbReference type="InterPro" id="IPR025110">
    <property type="entry name" value="AMP-bd_C"/>
</dbReference>
<evidence type="ECO:0000313" key="4">
    <source>
        <dbReference type="EMBL" id="CAJ1396499.1"/>
    </source>
</evidence>
<dbReference type="InterPro" id="IPR000873">
    <property type="entry name" value="AMP-dep_synth/lig_dom"/>
</dbReference>
<comment type="caution">
    <text evidence="4">The sequence shown here is derived from an EMBL/GenBank/DDBJ whole genome shotgun (WGS) entry which is preliminary data.</text>
</comment>
<protein>
    <submittedName>
        <fullName evidence="4">Uncharacterized protein</fullName>
    </submittedName>
</protein>
<feature type="region of interest" description="Disordered" evidence="1">
    <location>
        <begin position="740"/>
        <end position="763"/>
    </location>
</feature>
<dbReference type="PANTHER" id="PTHR43201:SF10">
    <property type="entry name" value="CARRIER DOMAIN-CONTAINING PROTEIN"/>
    <property type="match status" value="1"/>
</dbReference>
<feature type="domain" description="AMP-binding enzyme C-terminal" evidence="3">
    <location>
        <begin position="831"/>
        <end position="908"/>
    </location>
</feature>
<dbReference type="SUPFAM" id="SSF56801">
    <property type="entry name" value="Acetyl-CoA synthetase-like"/>
    <property type="match status" value="2"/>
</dbReference>
<reference evidence="4" key="1">
    <citation type="submission" date="2023-08" db="EMBL/GenBank/DDBJ databases">
        <authorList>
            <person name="Chen Y."/>
            <person name="Shah S."/>
            <person name="Dougan E. K."/>
            <person name="Thang M."/>
            <person name="Chan C."/>
        </authorList>
    </citation>
    <scope>NUCLEOTIDE SEQUENCE</scope>
</reference>
<dbReference type="AlphaFoldDB" id="A0AA36N8G3"/>